<accession>A0A1R4JR87</accession>
<evidence type="ECO:0000313" key="5">
    <source>
        <dbReference type="Proteomes" id="UP000196230"/>
    </source>
</evidence>
<keyword evidence="4" id="KW-0132">Cell division</keyword>
<dbReference type="EMBL" id="FUKP01000067">
    <property type="protein sequence ID" value="SJN34507.1"/>
    <property type="molecule type" value="Genomic_DNA"/>
</dbReference>
<dbReference type="AlphaFoldDB" id="A0A1R4JR87"/>
<evidence type="ECO:0000313" key="4">
    <source>
        <dbReference type="EMBL" id="SJN34507.1"/>
    </source>
</evidence>
<organism evidence="4 5">
    <name type="scientific">Micrococcus lylae</name>
    <dbReference type="NCBI Taxonomy" id="1273"/>
    <lineage>
        <taxon>Bacteria</taxon>
        <taxon>Bacillati</taxon>
        <taxon>Actinomycetota</taxon>
        <taxon>Actinomycetes</taxon>
        <taxon>Micrococcales</taxon>
        <taxon>Micrococcaceae</taxon>
        <taxon>Micrococcus</taxon>
    </lineage>
</organism>
<gene>
    <name evidence="4" type="ORF">FM125_10105</name>
</gene>
<dbReference type="Gene3D" id="3.40.50.720">
    <property type="entry name" value="NAD(P)-binding Rossmann-like Domain"/>
    <property type="match status" value="1"/>
</dbReference>
<dbReference type="InterPro" id="IPR010099">
    <property type="entry name" value="SDR39U1"/>
</dbReference>
<feature type="domain" description="NAD-dependent epimerase/dehydratase" evidence="2">
    <location>
        <begin position="219"/>
        <end position="451"/>
    </location>
</feature>
<dbReference type="InterPro" id="IPR036291">
    <property type="entry name" value="NAD(P)-bd_dom_sf"/>
</dbReference>
<dbReference type="InterPro" id="IPR023393">
    <property type="entry name" value="START-like_dom_sf"/>
</dbReference>
<dbReference type="InterPro" id="IPR013549">
    <property type="entry name" value="DUF1731"/>
</dbReference>
<dbReference type="Pfam" id="PF08338">
    <property type="entry name" value="DUF1731"/>
    <property type="match status" value="1"/>
</dbReference>
<evidence type="ECO:0000259" key="3">
    <source>
        <dbReference type="Pfam" id="PF08338"/>
    </source>
</evidence>
<dbReference type="NCBIfam" id="TIGR01777">
    <property type="entry name" value="yfcH"/>
    <property type="match status" value="1"/>
</dbReference>
<dbReference type="Proteomes" id="UP000196230">
    <property type="component" value="Unassembled WGS sequence"/>
</dbReference>
<dbReference type="GO" id="GO:0051301">
    <property type="term" value="P:cell division"/>
    <property type="evidence" value="ECO:0007669"/>
    <property type="project" value="UniProtKB-KW"/>
</dbReference>
<dbReference type="SUPFAM" id="SSF55961">
    <property type="entry name" value="Bet v1-like"/>
    <property type="match status" value="1"/>
</dbReference>
<feature type="domain" description="DUF1731" evidence="3">
    <location>
        <begin position="487"/>
        <end position="534"/>
    </location>
</feature>
<dbReference type="PANTHER" id="PTHR11092">
    <property type="entry name" value="SUGAR NUCLEOTIDE EPIMERASE RELATED"/>
    <property type="match status" value="1"/>
</dbReference>
<dbReference type="PANTHER" id="PTHR11092:SF0">
    <property type="entry name" value="EPIMERASE FAMILY PROTEIN SDR39U1"/>
    <property type="match status" value="1"/>
</dbReference>
<sequence length="538" mass="55378">MTSTDAPTAHVFEHRTLLRHPRDVVWRWLTHPGALTRLTPDYAGTVLQEPAAGLPVGSEAVLALSAPGGLGLFAGAAHGTVSQALSSVLPGRIPAPQVTWRARHTALDPGTMFRDEMVSGPLRSWVHTHTLADAAPGEADTADGSPGTVVHDSIAYALPAGDALSRIPGIGDRTGRAARQAFERILTAQFHSRAATMAEDLDFYAAHPGPLHGAPAKTIVVTGASGLIGARLCALLTSGGHTVIRLVRDAAQASAEDASFWDPLRGEVDRAVLASADAVVNLAGATIAGRMTDAHKEAVHHSRVSGTRTLAEALVGLASSAAGRTNDDGRRAPALVNGSAVGWYGADAGDGGLPGGLTEDLPCGEDFLAEVCRDWEAEARAVEEAGIRCVRVRTGIALSPAGGMLRQILPIFLAGLGGSLSTKGSGPDGTPWMSWISADDAAALFAHAALEDSVSGALNAAAPDPVTAKEFAATLGSVLHRPSAVPVPGVGPRLLLGREGAELIVDADQKASSAAAEAAGHRFRHRTLDQALRSVLGR</sequence>
<reference evidence="4 5" key="1">
    <citation type="submission" date="2017-02" db="EMBL/GenBank/DDBJ databases">
        <authorList>
            <person name="Peterson S.W."/>
        </authorList>
    </citation>
    <scope>NUCLEOTIDE SEQUENCE [LARGE SCALE GENOMIC DNA]</scope>
    <source>
        <strain evidence="4 5">2B3F</strain>
    </source>
</reference>
<dbReference type="Gene3D" id="3.30.530.20">
    <property type="match status" value="1"/>
</dbReference>
<dbReference type="SUPFAM" id="SSF51735">
    <property type="entry name" value="NAD(P)-binding Rossmann-fold domains"/>
    <property type="match status" value="1"/>
</dbReference>
<protein>
    <submittedName>
        <fullName evidence="4">Cell division inhibitor</fullName>
    </submittedName>
</protein>
<dbReference type="RefSeq" id="WP_087134514.1">
    <property type="nucleotide sequence ID" value="NZ_FUKP01000067.1"/>
</dbReference>
<evidence type="ECO:0000259" key="2">
    <source>
        <dbReference type="Pfam" id="PF01370"/>
    </source>
</evidence>
<dbReference type="InterPro" id="IPR001509">
    <property type="entry name" value="Epimerase_deHydtase"/>
</dbReference>
<keyword evidence="4" id="KW-0131">Cell cycle</keyword>
<name>A0A1R4JR87_9MICC</name>
<dbReference type="Pfam" id="PF01370">
    <property type="entry name" value="Epimerase"/>
    <property type="match status" value="1"/>
</dbReference>
<comment type="similarity">
    <text evidence="1">Belongs to the NAD(P)-dependent epimerase/dehydratase family. SDR39U1 subfamily.</text>
</comment>
<evidence type="ECO:0000256" key="1">
    <source>
        <dbReference type="ARBA" id="ARBA00009353"/>
    </source>
</evidence>
<dbReference type="CDD" id="cd07820">
    <property type="entry name" value="SRPBCC_3"/>
    <property type="match status" value="1"/>
</dbReference>
<proteinExistence type="inferred from homology"/>